<dbReference type="GO" id="GO:0015036">
    <property type="term" value="F:disulfide oxidoreductase activity"/>
    <property type="evidence" value="ECO:0007669"/>
    <property type="project" value="UniProtKB-ARBA"/>
</dbReference>
<dbReference type="CDD" id="cd03019">
    <property type="entry name" value="DsbA_DsbA"/>
    <property type="match status" value="1"/>
</dbReference>
<keyword evidence="6" id="KW-0676">Redox-active center</keyword>
<evidence type="ECO:0000256" key="9">
    <source>
        <dbReference type="SAM" id="SignalP"/>
    </source>
</evidence>
<dbReference type="Pfam" id="PF01323">
    <property type="entry name" value="DSBA"/>
    <property type="match status" value="1"/>
</dbReference>
<evidence type="ECO:0000256" key="7">
    <source>
        <dbReference type="PIRNR" id="PIRNR001488"/>
    </source>
</evidence>
<dbReference type="RefSeq" id="WP_137734309.1">
    <property type="nucleotide sequence ID" value="NZ_BJCL01000010.1"/>
</dbReference>
<proteinExistence type="inferred from homology"/>
<gene>
    <name evidence="11" type="primary">dsbA</name>
    <name evidence="11" type="ORF">AQPW35_36630</name>
</gene>
<dbReference type="InterPro" id="IPR023205">
    <property type="entry name" value="DsbA/DsbL"/>
</dbReference>
<dbReference type="SUPFAM" id="SSF52833">
    <property type="entry name" value="Thioredoxin-like"/>
    <property type="match status" value="1"/>
</dbReference>
<dbReference type="PROSITE" id="PS00194">
    <property type="entry name" value="THIOREDOXIN_1"/>
    <property type="match status" value="1"/>
</dbReference>
<evidence type="ECO:0000256" key="6">
    <source>
        <dbReference type="ARBA" id="ARBA00023284"/>
    </source>
</evidence>
<evidence type="ECO:0000256" key="2">
    <source>
        <dbReference type="ARBA" id="ARBA00005791"/>
    </source>
</evidence>
<keyword evidence="4 7" id="KW-0574">Periplasm</keyword>
<keyword evidence="3 9" id="KW-0732">Signal</keyword>
<dbReference type="PIRSF" id="PIRSF001488">
    <property type="entry name" value="Tdi_protein"/>
    <property type="match status" value="1"/>
</dbReference>
<evidence type="ECO:0000256" key="4">
    <source>
        <dbReference type="ARBA" id="ARBA00022764"/>
    </source>
</evidence>
<dbReference type="Gene3D" id="3.40.30.10">
    <property type="entry name" value="Glutaredoxin"/>
    <property type="match status" value="1"/>
</dbReference>
<keyword evidence="5 7" id="KW-1015">Disulfide bond</keyword>
<dbReference type="PANTHER" id="PTHR35891">
    <property type="entry name" value="THIOL:DISULFIDE INTERCHANGE PROTEIN DSBA"/>
    <property type="match status" value="1"/>
</dbReference>
<protein>
    <recommendedName>
        <fullName evidence="7">Thiol:disulfide interchange protein</fullName>
    </recommendedName>
</protein>
<evidence type="ECO:0000256" key="1">
    <source>
        <dbReference type="ARBA" id="ARBA00004418"/>
    </source>
</evidence>
<dbReference type="InterPro" id="IPR050824">
    <property type="entry name" value="Thiol_disulfide_DsbA"/>
</dbReference>
<comment type="subcellular location">
    <subcellularLocation>
        <location evidence="1 7">Periplasm</location>
    </subcellularLocation>
</comment>
<evidence type="ECO:0000256" key="8">
    <source>
        <dbReference type="PIRSR" id="PIRSR001488-1"/>
    </source>
</evidence>
<reference evidence="12" key="1">
    <citation type="submission" date="2019-03" db="EMBL/GenBank/DDBJ databases">
        <title>Aquabacterium pictum sp.nov., the first bacteriochlorophyll a-containing freshwater bacterium in the genus Aquabacterium of the class Betaproteobacteria.</title>
        <authorList>
            <person name="Hirose S."/>
            <person name="Tank M."/>
            <person name="Hara E."/>
            <person name="Tamaki H."/>
            <person name="Takaichi S."/>
            <person name="Haruta S."/>
            <person name="Hanada S."/>
        </authorList>
    </citation>
    <scope>NUCLEOTIDE SEQUENCE [LARGE SCALE GENOMIC DNA]</scope>
    <source>
        <strain evidence="12">W35</strain>
    </source>
</reference>
<evidence type="ECO:0000256" key="3">
    <source>
        <dbReference type="ARBA" id="ARBA00022729"/>
    </source>
</evidence>
<dbReference type="InterPro" id="IPR013766">
    <property type="entry name" value="Thioredoxin_domain"/>
</dbReference>
<comment type="caution">
    <text evidence="11">The sequence shown here is derived from an EMBL/GenBank/DDBJ whole genome shotgun (WGS) entry which is preliminary data.</text>
</comment>
<feature type="signal peptide" evidence="9">
    <location>
        <begin position="1"/>
        <end position="23"/>
    </location>
</feature>
<evidence type="ECO:0000259" key="10">
    <source>
        <dbReference type="PROSITE" id="PS51352"/>
    </source>
</evidence>
<dbReference type="InterPro" id="IPR001853">
    <property type="entry name" value="DSBA-like_thioredoxin_dom"/>
</dbReference>
<organism evidence="11 12">
    <name type="scientific">Pseudaquabacterium pictum</name>
    <dbReference type="NCBI Taxonomy" id="2315236"/>
    <lineage>
        <taxon>Bacteria</taxon>
        <taxon>Pseudomonadati</taxon>
        <taxon>Pseudomonadota</taxon>
        <taxon>Betaproteobacteria</taxon>
        <taxon>Burkholderiales</taxon>
        <taxon>Sphaerotilaceae</taxon>
        <taxon>Pseudaquabacterium</taxon>
    </lineage>
</organism>
<dbReference type="Proteomes" id="UP000301751">
    <property type="component" value="Unassembled WGS sequence"/>
</dbReference>
<dbReference type="PROSITE" id="PS51352">
    <property type="entry name" value="THIOREDOXIN_2"/>
    <property type="match status" value="1"/>
</dbReference>
<dbReference type="EMBL" id="BJCL01000010">
    <property type="protein sequence ID" value="GCL64582.1"/>
    <property type="molecule type" value="Genomic_DNA"/>
</dbReference>
<keyword evidence="12" id="KW-1185">Reference proteome</keyword>
<accession>A0A480AWL8</accession>
<feature type="domain" description="Thioredoxin" evidence="10">
    <location>
        <begin position="13"/>
        <end position="204"/>
    </location>
</feature>
<dbReference type="InterPro" id="IPR017937">
    <property type="entry name" value="Thioredoxin_CS"/>
</dbReference>
<feature type="disulfide bond" description="Redox-active" evidence="8">
    <location>
        <begin position="57"/>
        <end position="60"/>
    </location>
</feature>
<name>A0A480AWL8_9BURK</name>
<feature type="chain" id="PRO_5019735658" description="Thiol:disulfide interchange protein" evidence="9">
    <location>
        <begin position="24"/>
        <end position="209"/>
    </location>
</feature>
<dbReference type="InterPro" id="IPR036249">
    <property type="entry name" value="Thioredoxin-like_sf"/>
</dbReference>
<evidence type="ECO:0000313" key="11">
    <source>
        <dbReference type="EMBL" id="GCL64582.1"/>
    </source>
</evidence>
<evidence type="ECO:0000313" key="12">
    <source>
        <dbReference type="Proteomes" id="UP000301751"/>
    </source>
</evidence>
<comment type="similarity">
    <text evidence="2">Belongs to the thioredoxin family. DsbA subfamily.</text>
</comment>
<dbReference type="GO" id="GO:0042597">
    <property type="term" value="C:periplasmic space"/>
    <property type="evidence" value="ECO:0007669"/>
    <property type="project" value="UniProtKB-SubCell"/>
</dbReference>
<dbReference type="OrthoDB" id="9784896at2"/>
<dbReference type="AlphaFoldDB" id="A0A480AWL8"/>
<evidence type="ECO:0000256" key="5">
    <source>
        <dbReference type="ARBA" id="ARBA00023157"/>
    </source>
</evidence>
<dbReference type="PANTHER" id="PTHR35891:SF3">
    <property type="entry name" value="THIOL:DISULFIDE INTERCHANGE PROTEIN DSBL"/>
    <property type="match status" value="1"/>
</dbReference>
<sequence length="209" mass="22922">MNRRDWVLASAASLAGLPLAAQAQGALQEGRDYKRVETPVPVAEGKLEVVEFFGYWCPHCNAFEPALDAWAKKLPQQVTFRRIPVAFSPGQEPLQRLYYAIEAMGQVDALHKKVFAALHAERKRLNTEGDILDWAKTQGVDTAKLADTMKSFAVATKLRQSKQLADGYRIEGVPTLGIQGRFMTSPSIAGSPERALAVADALIAQSRKS</sequence>